<evidence type="ECO:0000313" key="2">
    <source>
        <dbReference type="Proteomes" id="UP000018727"/>
    </source>
</evidence>
<evidence type="ECO:0000313" key="1">
    <source>
        <dbReference type="EMBL" id="ETD29647.1"/>
    </source>
</evidence>
<protein>
    <submittedName>
        <fullName evidence="1">Uncharacterized protein</fullName>
    </submittedName>
</protein>
<comment type="caution">
    <text evidence="1">The sequence shown here is derived from an EMBL/GenBank/DDBJ whole genome shotgun (WGS) entry which is preliminary data.</text>
</comment>
<reference evidence="1 2" key="1">
    <citation type="submission" date="2013-10" db="EMBL/GenBank/DDBJ databases">
        <title>The Genome Sequence of Prevotella nigrescens CC14M.</title>
        <authorList>
            <consortium name="The Broad Institute Genomics Platform"/>
            <person name="Earl A."/>
            <person name="Allen-Vercoe E."/>
            <person name="Daigneault M."/>
            <person name="Young S.K."/>
            <person name="Zeng Q."/>
            <person name="Gargeya S."/>
            <person name="Fitzgerald M."/>
            <person name="Abouelleil A."/>
            <person name="Alvarado L."/>
            <person name="Chapman S.B."/>
            <person name="Gainer-Dewar J."/>
            <person name="Goldberg J."/>
            <person name="Griggs A."/>
            <person name="Gujja S."/>
            <person name="Hansen M."/>
            <person name="Howarth C."/>
            <person name="Imamovic A."/>
            <person name="Ireland A."/>
            <person name="Larimer J."/>
            <person name="McCowan C."/>
            <person name="Murphy C."/>
            <person name="Pearson M."/>
            <person name="Poon T.W."/>
            <person name="Priest M."/>
            <person name="Roberts A."/>
            <person name="Saif S."/>
            <person name="Shea T."/>
            <person name="Sykes S."/>
            <person name="Wortman J."/>
            <person name="Nusbaum C."/>
            <person name="Birren B."/>
        </authorList>
    </citation>
    <scope>NUCLEOTIDE SEQUENCE [LARGE SCALE GENOMIC DNA]</scope>
    <source>
        <strain evidence="1 2">CC14M</strain>
    </source>
</reference>
<proteinExistence type="predicted"/>
<gene>
    <name evidence="1" type="ORF">HMPREF1173_00331</name>
</gene>
<dbReference type="HOGENOM" id="CLU_773520_0_0_10"/>
<keyword evidence="2" id="KW-1185">Reference proteome</keyword>
<dbReference type="AlphaFoldDB" id="V8CRA9"/>
<dbReference type="EMBL" id="AZJH01000005">
    <property type="protein sequence ID" value="ETD29647.1"/>
    <property type="molecule type" value="Genomic_DNA"/>
</dbReference>
<dbReference type="RefSeq" id="WP_023924932.1">
    <property type="nucleotide sequence ID" value="NZ_KI669430.1"/>
</dbReference>
<accession>V8CRA9</accession>
<name>V8CRA9_9BACT</name>
<dbReference type="PATRIC" id="fig|1073366.3.peg.333"/>
<dbReference type="Proteomes" id="UP000018727">
    <property type="component" value="Unassembled WGS sequence"/>
</dbReference>
<sequence>MEIITTYYDRIMCDELVQHITQELDWLIPFVKRHESLDFQTGHDPKQNRSWFSIYRGTGRIFQVLFRKGKFAGYKAADKYMRLDEEFFSSPSPSLFEKYLSKIEAEKEFDRYYIATDGTHKEGYYQTLIGRRYTFNYQESDDFIIIDKEFVIGFKDEVIKTEWNKDIVYDQQKNITVLRSTYEGKLPKDIKAEYGEFDFLGLNKNGDILIMELKQDAPAKTALSPIQTAYYYKQLSKLLSGDNLLYEHIKTMVEQKINMGLISKSFLRYFPSKLSNKIIPCVIYGKDSKLSKSICERYCFVRDLFLPSMKAFTCDEKGTILTSKKLEG</sequence>
<organism evidence="1 2">
    <name type="scientific">Prevotella nigrescens CC14M</name>
    <dbReference type="NCBI Taxonomy" id="1073366"/>
    <lineage>
        <taxon>Bacteria</taxon>
        <taxon>Pseudomonadati</taxon>
        <taxon>Bacteroidota</taxon>
        <taxon>Bacteroidia</taxon>
        <taxon>Bacteroidales</taxon>
        <taxon>Prevotellaceae</taxon>
        <taxon>Prevotella</taxon>
    </lineage>
</organism>